<gene>
    <name evidence="2" type="ORF">GUJ93_ZPchr0009g1216</name>
</gene>
<protein>
    <submittedName>
        <fullName evidence="2">Uncharacterized protein</fullName>
    </submittedName>
</protein>
<evidence type="ECO:0000256" key="1">
    <source>
        <dbReference type="SAM" id="MobiDB-lite"/>
    </source>
</evidence>
<proteinExistence type="predicted"/>
<evidence type="ECO:0000313" key="2">
    <source>
        <dbReference type="EMBL" id="KAG8050806.1"/>
    </source>
</evidence>
<sequence length="68" mass="7144">MVIAGKLTPGKPAHGQGTTAAGKPAPSQGTTDDVCAALTRAIKPHVVALRNNMFGKKIPSKTYPKYRK</sequence>
<accession>A0A8J5V8H5</accession>
<dbReference type="Proteomes" id="UP000729402">
    <property type="component" value="Unassembled WGS sequence"/>
</dbReference>
<organism evidence="2 3">
    <name type="scientific">Zizania palustris</name>
    <name type="common">Northern wild rice</name>
    <dbReference type="NCBI Taxonomy" id="103762"/>
    <lineage>
        <taxon>Eukaryota</taxon>
        <taxon>Viridiplantae</taxon>
        <taxon>Streptophyta</taxon>
        <taxon>Embryophyta</taxon>
        <taxon>Tracheophyta</taxon>
        <taxon>Spermatophyta</taxon>
        <taxon>Magnoliopsida</taxon>
        <taxon>Liliopsida</taxon>
        <taxon>Poales</taxon>
        <taxon>Poaceae</taxon>
        <taxon>BOP clade</taxon>
        <taxon>Oryzoideae</taxon>
        <taxon>Oryzeae</taxon>
        <taxon>Zizaniinae</taxon>
        <taxon>Zizania</taxon>
    </lineage>
</organism>
<dbReference type="AlphaFoldDB" id="A0A8J5V8H5"/>
<dbReference type="EMBL" id="JAAALK010000289">
    <property type="protein sequence ID" value="KAG8050806.1"/>
    <property type="molecule type" value="Genomic_DNA"/>
</dbReference>
<feature type="region of interest" description="Disordered" evidence="1">
    <location>
        <begin position="1"/>
        <end position="31"/>
    </location>
</feature>
<keyword evidence="3" id="KW-1185">Reference proteome</keyword>
<name>A0A8J5V8H5_ZIZPA</name>
<reference evidence="2" key="1">
    <citation type="journal article" date="2021" name="bioRxiv">
        <title>Whole Genome Assembly and Annotation of Northern Wild Rice, Zizania palustris L., Supports a Whole Genome Duplication in the Zizania Genus.</title>
        <authorList>
            <person name="Haas M."/>
            <person name="Kono T."/>
            <person name="Macchietto M."/>
            <person name="Millas R."/>
            <person name="McGilp L."/>
            <person name="Shao M."/>
            <person name="Duquette J."/>
            <person name="Hirsch C.N."/>
            <person name="Kimball J."/>
        </authorList>
    </citation>
    <scope>NUCLEOTIDE SEQUENCE</scope>
    <source>
        <tissue evidence="2">Fresh leaf tissue</tissue>
    </source>
</reference>
<evidence type="ECO:0000313" key="3">
    <source>
        <dbReference type="Proteomes" id="UP000729402"/>
    </source>
</evidence>
<reference evidence="2" key="2">
    <citation type="submission" date="2021-02" db="EMBL/GenBank/DDBJ databases">
        <authorList>
            <person name="Kimball J.A."/>
            <person name="Haas M.W."/>
            <person name="Macchietto M."/>
            <person name="Kono T."/>
            <person name="Duquette J."/>
            <person name="Shao M."/>
        </authorList>
    </citation>
    <scope>NUCLEOTIDE SEQUENCE</scope>
    <source>
        <tissue evidence="2">Fresh leaf tissue</tissue>
    </source>
</reference>
<comment type="caution">
    <text evidence="2">The sequence shown here is derived from an EMBL/GenBank/DDBJ whole genome shotgun (WGS) entry which is preliminary data.</text>
</comment>